<dbReference type="HAMAP" id="MF_00833">
    <property type="entry name" value="RutF"/>
    <property type="match status" value="1"/>
</dbReference>
<evidence type="ECO:0000256" key="4">
    <source>
        <dbReference type="ARBA" id="ARBA00023027"/>
    </source>
</evidence>
<dbReference type="SMART" id="SM00903">
    <property type="entry name" value="Flavin_Reduct"/>
    <property type="match status" value="1"/>
</dbReference>
<evidence type="ECO:0000313" key="8">
    <source>
        <dbReference type="Proteomes" id="UP000526625"/>
    </source>
</evidence>
<evidence type="ECO:0000259" key="6">
    <source>
        <dbReference type="SMART" id="SM00903"/>
    </source>
</evidence>
<dbReference type="PANTHER" id="PTHR30466:SF1">
    <property type="entry name" value="FMN REDUCTASE (NADH) RUTF"/>
    <property type="match status" value="1"/>
</dbReference>
<dbReference type="GO" id="GO:0016491">
    <property type="term" value="F:oxidoreductase activity"/>
    <property type="evidence" value="ECO:0007669"/>
    <property type="project" value="UniProtKB-KW"/>
</dbReference>
<comment type="function">
    <text evidence="5">Catalyzes the reduction of FMN to FMNH2 which is used to reduce pyrimidine by RutA via the Rut pathway.</text>
</comment>
<dbReference type="InterPro" id="IPR012349">
    <property type="entry name" value="Split_barrel_FMN-bd"/>
</dbReference>
<proteinExistence type="inferred from homology"/>
<organism evidence="7 8">
    <name type="scientific">Rhizobium tropici</name>
    <dbReference type="NCBI Taxonomy" id="398"/>
    <lineage>
        <taxon>Bacteria</taxon>
        <taxon>Pseudomonadati</taxon>
        <taxon>Pseudomonadota</taxon>
        <taxon>Alphaproteobacteria</taxon>
        <taxon>Hyphomicrobiales</taxon>
        <taxon>Rhizobiaceae</taxon>
        <taxon>Rhizobium/Agrobacterium group</taxon>
        <taxon>Rhizobium</taxon>
    </lineage>
</organism>
<keyword evidence="4 5" id="KW-0520">NAD</keyword>
<reference evidence="7 8" key="1">
    <citation type="submission" date="2020-08" db="EMBL/GenBank/DDBJ databases">
        <title>Genomic Encyclopedia of Type Strains, Phase IV (KMG-V): Genome sequencing to study the core and pangenomes of soil and plant-associated prokaryotes.</title>
        <authorList>
            <person name="Whitman W."/>
        </authorList>
    </citation>
    <scope>NUCLEOTIDE SEQUENCE [LARGE SCALE GENOMIC DNA]</scope>
    <source>
        <strain evidence="7 8">SEMIA 4059</strain>
    </source>
</reference>
<sequence length="179" mass="18939">MNMKTSVAIEKAVPVADPDIARTEFRNAMARMAAAVNIVTTNGPAGIAGFAATAVCSVTDNPPTLLVCLNRGASVHPAVTQNGVLCVNVLSEAHQDLSRLFGGKTPVVERFAGASWSELSTGAPVLEDALVSFDCRIVRQADGGTHDILLCEVDAIRQRDEGQGLIYFDRTYHSAGRAE</sequence>
<keyword evidence="2 5" id="KW-0288">FMN</keyword>
<dbReference type="Pfam" id="PF01613">
    <property type="entry name" value="Flavin_Reduct"/>
    <property type="match status" value="1"/>
</dbReference>
<dbReference type="SUPFAM" id="SSF50475">
    <property type="entry name" value="FMN-binding split barrel"/>
    <property type="match status" value="1"/>
</dbReference>
<comment type="caution">
    <text evidence="7">The sequence shown here is derived from an EMBL/GenBank/DDBJ whole genome shotgun (WGS) entry which is preliminary data.</text>
</comment>
<evidence type="ECO:0000256" key="5">
    <source>
        <dbReference type="HAMAP-Rule" id="MF_00833"/>
    </source>
</evidence>
<evidence type="ECO:0000313" key="7">
    <source>
        <dbReference type="EMBL" id="MBB6494445.1"/>
    </source>
</evidence>
<dbReference type="InterPro" id="IPR002563">
    <property type="entry name" value="Flavin_Rdtase-like_dom"/>
</dbReference>
<dbReference type="NCBIfam" id="TIGR03615">
    <property type="entry name" value="RutF"/>
    <property type="match status" value="1"/>
</dbReference>
<comment type="similarity">
    <text evidence="5">Belongs to the non-flavoprotein flavin reductase family. RutF subfamily.</text>
</comment>
<dbReference type="InterPro" id="IPR050268">
    <property type="entry name" value="NADH-dep_flavin_reductase"/>
</dbReference>
<dbReference type="Proteomes" id="UP000526625">
    <property type="component" value="Unassembled WGS sequence"/>
</dbReference>
<keyword evidence="8" id="KW-1185">Reference proteome</keyword>
<feature type="domain" description="Flavin reductase like" evidence="6">
    <location>
        <begin position="29"/>
        <end position="174"/>
    </location>
</feature>
<accession>A0ABR6R5I3</accession>
<keyword evidence="1 5" id="KW-0285">Flavoprotein</keyword>
<name>A0ABR6R5I3_RHITR</name>
<evidence type="ECO:0000256" key="1">
    <source>
        <dbReference type="ARBA" id="ARBA00022630"/>
    </source>
</evidence>
<evidence type="ECO:0000256" key="3">
    <source>
        <dbReference type="ARBA" id="ARBA00023002"/>
    </source>
</evidence>
<protein>
    <recommendedName>
        <fullName evidence="5">FMN reductase (NADH) RutF</fullName>
        <ecNumber evidence="5">1.5.1.42</ecNumber>
    </recommendedName>
    <alternativeName>
        <fullName evidence="5">FMN reductase</fullName>
    </alternativeName>
    <alternativeName>
        <fullName evidence="5">NADH-flavin reductase RutF</fullName>
    </alternativeName>
    <alternativeName>
        <fullName evidence="5">NADH:flavin oxidoreductase</fullName>
    </alternativeName>
</protein>
<evidence type="ECO:0000256" key="2">
    <source>
        <dbReference type="ARBA" id="ARBA00022643"/>
    </source>
</evidence>
<dbReference type="RefSeq" id="WP_015340872.1">
    <property type="nucleotide sequence ID" value="NZ_JAADZA010000032.1"/>
</dbReference>
<dbReference type="PANTHER" id="PTHR30466">
    <property type="entry name" value="FLAVIN REDUCTASE"/>
    <property type="match status" value="1"/>
</dbReference>
<gene>
    <name evidence="5" type="primary">rutF</name>
    <name evidence="7" type="ORF">GGD45_004889</name>
</gene>
<keyword evidence="3 5" id="KW-0560">Oxidoreductase</keyword>
<comment type="catalytic activity">
    <reaction evidence="5">
        <text>FMNH2 + NAD(+) = FMN + NADH + 2 H(+)</text>
        <dbReference type="Rhea" id="RHEA:21620"/>
        <dbReference type="ChEBI" id="CHEBI:15378"/>
        <dbReference type="ChEBI" id="CHEBI:57540"/>
        <dbReference type="ChEBI" id="CHEBI:57618"/>
        <dbReference type="ChEBI" id="CHEBI:57945"/>
        <dbReference type="ChEBI" id="CHEBI:58210"/>
        <dbReference type="EC" id="1.5.1.42"/>
    </reaction>
</comment>
<dbReference type="Gene3D" id="2.30.110.10">
    <property type="entry name" value="Electron Transport, Fmn-binding Protein, Chain A"/>
    <property type="match status" value="1"/>
</dbReference>
<dbReference type="InterPro" id="IPR019917">
    <property type="entry name" value="RutF"/>
</dbReference>
<dbReference type="EC" id="1.5.1.42" evidence="5"/>
<dbReference type="EMBL" id="JACHBF010000017">
    <property type="protein sequence ID" value="MBB6494445.1"/>
    <property type="molecule type" value="Genomic_DNA"/>
</dbReference>